<comment type="caution">
    <text evidence="13">The sequence shown here is derived from an EMBL/GenBank/DDBJ whole genome shotgun (WGS) entry which is preliminary data.</text>
</comment>
<evidence type="ECO:0000256" key="4">
    <source>
        <dbReference type="ARBA" id="ARBA00022692"/>
    </source>
</evidence>
<evidence type="ECO:0000256" key="11">
    <source>
        <dbReference type="SAM" id="Phobius"/>
    </source>
</evidence>
<organism evidence="13 14">
    <name type="scientific">Tilletia indica</name>
    <dbReference type="NCBI Taxonomy" id="43049"/>
    <lineage>
        <taxon>Eukaryota</taxon>
        <taxon>Fungi</taxon>
        <taxon>Dikarya</taxon>
        <taxon>Basidiomycota</taxon>
        <taxon>Ustilaginomycotina</taxon>
        <taxon>Exobasidiomycetes</taxon>
        <taxon>Tilletiales</taxon>
        <taxon>Tilletiaceae</taxon>
        <taxon>Tilletia</taxon>
    </lineage>
</organism>
<dbReference type="Pfam" id="PF00999">
    <property type="entry name" value="Na_H_Exchanger"/>
    <property type="match status" value="1"/>
</dbReference>
<keyword evidence="5 11" id="KW-1133">Transmembrane helix</keyword>
<feature type="transmembrane region" description="Helical" evidence="11">
    <location>
        <begin position="224"/>
        <end position="246"/>
    </location>
</feature>
<keyword evidence="6" id="KW-0915">Sodium</keyword>
<dbReference type="PANTHER" id="PTHR43562">
    <property type="entry name" value="NAPA-TYPE SODIUM/HYDROGEN ANTIPORTER"/>
    <property type="match status" value="1"/>
</dbReference>
<feature type="transmembrane region" description="Helical" evidence="11">
    <location>
        <begin position="36"/>
        <end position="57"/>
    </location>
</feature>
<dbReference type="GO" id="GO:0015297">
    <property type="term" value="F:antiporter activity"/>
    <property type="evidence" value="ECO:0007669"/>
    <property type="project" value="UniProtKB-KW"/>
</dbReference>
<evidence type="ECO:0000256" key="8">
    <source>
        <dbReference type="ARBA" id="ARBA00023136"/>
    </source>
</evidence>
<evidence type="ECO:0000256" key="10">
    <source>
        <dbReference type="SAM" id="MobiDB-lite"/>
    </source>
</evidence>
<reference evidence="13" key="1">
    <citation type="submission" date="2016-04" db="EMBL/GenBank/DDBJ databases">
        <authorList>
            <person name="Nguyen H.D."/>
            <person name="Samba Siva P."/>
            <person name="Cullis J."/>
            <person name="Levesque C.A."/>
            <person name="Hambleton S."/>
        </authorList>
    </citation>
    <scope>NUCLEOTIDE SEQUENCE</scope>
    <source>
        <strain evidence="13">DAOMC 236416</strain>
    </source>
</reference>
<feature type="transmembrane region" description="Helical" evidence="11">
    <location>
        <begin position="347"/>
        <end position="364"/>
    </location>
</feature>
<evidence type="ECO:0000313" key="14">
    <source>
        <dbReference type="Proteomes" id="UP000077521"/>
    </source>
</evidence>
<dbReference type="GO" id="GO:1902600">
    <property type="term" value="P:proton transmembrane transport"/>
    <property type="evidence" value="ECO:0007669"/>
    <property type="project" value="InterPro"/>
</dbReference>
<dbReference type="GO" id="GO:0016020">
    <property type="term" value="C:membrane"/>
    <property type="evidence" value="ECO:0007669"/>
    <property type="project" value="UniProtKB-SubCell"/>
</dbReference>
<feature type="transmembrane region" description="Helical" evidence="11">
    <location>
        <begin position="266"/>
        <end position="287"/>
    </location>
</feature>
<dbReference type="EMBL" id="LWDF02000045">
    <property type="protein sequence ID" value="KAE8259163.1"/>
    <property type="molecule type" value="Genomic_DNA"/>
</dbReference>
<name>A0A177TFE2_9BASI</name>
<keyword evidence="2" id="KW-0813">Transport</keyword>
<dbReference type="Proteomes" id="UP000077521">
    <property type="component" value="Unassembled WGS sequence"/>
</dbReference>
<evidence type="ECO:0000256" key="2">
    <source>
        <dbReference type="ARBA" id="ARBA00022448"/>
    </source>
</evidence>
<feature type="transmembrane region" description="Helical" evidence="11">
    <location>
        <begin position="318"/>
        <end position="341"/>
    </location>
</feature>
<feature type="region of interest" description="Disordered" evidence="10">
    <location>
        <begin position="458"/>
        <end position="484"/>
    </location>
</feature>
<comment type="subcellular location">
    <subcellularLocation>
        <location evidence="1">Membrane</location>
        <topology evidence="1">Multi-pass membrane protein</topology>
    </subcellularLocation>
</comment>
<sequence>MEEALRSTVMLAARSGSSTSSSSADVSLPPLTSLSYISPSIPTILTLSSFILLLSLSTRLFSRLLPGSAPVLAPLLLGLIYGAPLSSILEAHLQRSISTIGYLGLILLLVQGGSETRLDVLSSLANAVLALVVGLTGIGLPILFSVVVLPAAFGYGRVESFAVGAALSSTSLGTVFAVIQTLGSGNRDASEEKRKEGETIKKGEGEGEEDDAGMDLINTRAGTVLIGAALLDDIIGLVLSSVVVTLPPDSSSSSTTKATVAPWPLARPIVASVLILALTALLCRWVLRPLIATRHTSITHSFSRCHSFLTRRTSTSTWLPLTSSDLALVAFVATVAAFATIAEETKSSILIGVFCAGAMLAYCSERMELALRPLSEKIKSHPWHPHKVLSDRLLPIQNGLLLPFFFASIGFAIPLASLFHGKTVWRGIIFAGLMGFAKCAAGGWVLLADWIERRKEGRQGGREGGCEGLDGSTRSSGGELGYEPEVTPSDRIELGQTQGVESAPQIQAPVQASSLRATPAWPPALFVGASLISRGEIGYLILNLARNVTGAGGAKLVNDEAFAVGIWAITLNTLVGPLVVGIMLQNPSVRKAVCKGRWGGVSRKDAHSE</sequence>
<evidence type="ECO:0000256" key="7">
    <source>
        <dbReference type="ARBA" id="ARBA00023065"/>
    </source>
</evidence>
<proteinExistence type="predicted"/>
<feature type="transmembrane region" description="Helical" evidence="11">
    <location>
        <begin position="400"/>
        <end position="419"/>
    </location>
</feature>
<evidence type="ECO:0000256" key="3">
    <source>
        <dbReference type="ARBA" id="ARBA00022449"/>
    </source>
</evidence>
<evidence type="ECO:0000256" key="9">
    <source>
        <dbReference type="ARBA" id="ARBA00023201"/>
    </source>
</evidence>
<evidence type="ECO:0000259" key="12">
    <source>
        <dbReference type="Pfam" id="PF00999"/>
    </source>
</evidence>
<feature type="transmembrane region" description="Helical" evidence="11">
    <location>
        <begin position="124"/>
        <end position="149"/>
    </location>
</feature>
<dbReference type="InterPro" id="IPR038770">
    <property type="entry name" value="Na+/solute_symporter_sf"/>
</dbReference>
<gene>
    <name evidence="13" type="ORF">A4X13_0g1194</name>
</gene>
<feature type="transmembrane region" description="Helical" evidence="11">
    <location>
        <begin position="425"/>
        <end position="448"/>
    </location>
</feature>
<keyword evidence="9" id="KW-0739">Sodium transport</keyword>
<evidence type="ECO:0000256" key="1">
    <source>
        <dbReference type="ARBA" id="ARBA00004141"/>
    </source>
</evidence>
<keyword evidence="3" id="KW-0050">Antiport</keyword>
<feature type="domain" description="Cation/H+ exchanger transmembrane" evidence="12">
    <location>
        <begin position="216"/>
        <end position="444"/>
    </location>
</feature>
<feature type="transmembrane region" description="Helical" evidence="11">
    <location>
        <begin position="95"/>
        <end position="112"/>
    </location>
</feature>
<evidence type="ECO:0000256" key="5">
    <source>
        <dbReference type="ARBA" id="ARBA00022989"/>
    </source>
</evidence>
<dbReference type="GO" id="GO:0006814">
    <property type="term" value="P:sodium ion transport"/>
    <property type="evidence" value="ECO:0007669"/>
    <property type="project" value="UniProtKB-KW"/>
</dbReference>
<reference evidence="13" key="2">
    <citation type="journal article" date="2019" name="IMA Fungus">
        <title>Genome sequencing and comparison of five Tilletia species to identify candidate genes for the detection of regulated species infecting wheat.</title>
        <authorList>
            <person name="Nguyen H.D.T."/>
            <person name="Sultana T."/>
            <person name="Kesanakurti P."/>
            <person name="Hambleton S."/>
        </authorList>
    </citation>
    <scope>NUCLEOTIDE SEQUENCE</scope>
    <source>
        <strain evidence="13">DAOMC 236416</strain>
    </source>
</reference>
<accession>A0A177TFE2</accession>
<dbReference type="Gene3D" id="1.20.1530.20">
    <property type="match status" value="2"/>
</dbReference>
<feature type="region of interest" description="Disordered" evidence="10">
    <location>
        <begin position="187"/>
        <end position="212"/>
    </location>
</feature>
<evidence type="ECO:0000313" key="13">
    <source>
        <dbReference type="EMBL" id="KAE8259163.1"/>
    </source>
</evidence>
<keyword evidence="7" id="KW-0406">Ion transport</keyword>
<dbReference type="InterPro" id="IPR006153">
    <property type="entry name" value="Cation/H_exchanger_TM"/>
</dbReference>
<dbReference type="PANTHER" id="PTHR43562:SF3">
    <property type="entry name" value="SODIUM ION_PROTON EXCHANGER (EUROFUNG)"/>
    <property type="match status" value="1"/>
</dbReference>
<evidence type="ECO:0000256" key="6">
    <source>
        <dbReference type="ARBA" id="ARBA00023053"/>
    </source>
</evidence>
<feature type="transmembrane region" description="Helical" evidence="11">
    <location>
        <begin position="64"/>
        <end position="83"/>
    </location>
</feature>
<dbReference type="AlphaFoldDB" id="A0A177TFE2"/>
<keyword evidence="8 11" id="KW-0472">Membrane</keyword>
<feature type="compositionally biased region" description="Basic and acidic residues" evidence="10">
    <location>
        <begin position="188"/>
        <end position="205"/>
    </location>
</feature>
<feature type="transmembrane region" description="Helical" evidence="11">
    <location>
        <begin position="161"/>
        <end position="185"/>
    </location>
</feature>
<protein>
    <recommendedName>
        <fullName evidence="12">Cation/H+ exchanger transmembrane domain-containing protein</fullName>
    </recommendedName>
</protein>
<keyword evidence="14" id="KW-1185">Reference proteome</keyword>
<keyword evidence="4 11" id="KW-0812">Transmembrane</keyword>
<feature type="transmembrane region" description="Helical" evidence="11">
    <location>
        <begin position="562"/>
        <end position="584"/>
    </location>
</feature>